<dbReference type="EMBL" id="AYJU01000018">
    <property type="protein sequence ID" value="EST52005.1"/>
    <property type="molecule type" value="Genomic_DNA"/>
</dbReference>
<dbReference type="Proteomes" id="UP000017973">
    <property type="component" value="Unassembled WGS sequence"/>
</dbReference>
<dbReference type="STRING" id="1408254.T458_27390"/>
<organism evidence="1 2">
    <name type="scientific">Brevibacillus panacihumi W25</name>
    <dbReference type="NCBI Taxonomy" id="1408254"/>
    <lineage>
        <taxon>Bacteria</taxon>
        <taxon>Bacillati</taxon>
        <taxon>Bacillota</taxon>
        <taxon>Bacilli</taxon>
        <taxon>Bacillales</taxon>
        <taxon>Paenibacillaceae</taxon>
        <taxon>Brevibacillus</taxon>
    </lineage>
</organism>
<sequence>MLTYFLLSAAVLLLVFRFLKLLKWKRLNITENQMDQHLLDLLNRKKELP</sequence>
<dbReference type="AlphaFoldDB" id="V6M275"/>
<dbReference type="PATRIC" id="fig|1408254.3.peg.5332"/>
<evidence type="ECO:0000313" key="1">
    <source>
        <dbReference type="EMBL" id="EST52005.1"/>
    </source>
</evidence>
<dbReference type="RefSeq" id="WP_023559194.1">
    <property type="nucleotide sequence ID" value="NZ_KI629786.1"/>
</dbReference>
<accession>V6M275</accession>
<keyword evidence="2" id="KW-1185">Reference proteome</keyword>
<comment type="caution">
    <text evidence="1">The sequence shown here is derived from an EMBL/GenBank/DDBJ whole genome shotgun (WGS) entry which is preliminary data.</text>
</comment>
<reference evidence="1 2" key="1">
    <citation type="journal article" date="2014" name="Genome Announc.">
        <title>Draft Genome Sequence of Brevibacillus panacihumi Strain W25, a Halotolerant Hydrocarbon-Degrading Bacterium.</title>
        <authorList>
            <person name="Wang X."/>
            <person name="Jin D."/>
            <person name="Zhou L."/>
            <person name="Wu L."/>
            <person name="An W."/>
            <person name="Chen Y."/>
            <person name="Zhao L."/>
        </authorList>
    </citation>
    <scope>NUCLEOTIDE SEQUENCE [LARGE SCALE GENOMIC DNA]</scope>
    <source>
        <strain evidence="1 2">W25</strain>
    </source>
</reference>
<evidence type="ECO:0000313" key="2">
    <source>
        <dbReference type="Proteomes" id="UP000017973"/>
    </source>
</evidence>
<name>V6M275_9BACL</name>
<dbReference type="HOGENOM" id="CLU_3133081_0_0_9"/>
<protein>
    <submittedName>
        <fullName evidence="1">Uncharacterized protein</fullName>
    </submittedName>
</protein>
<proteinExistence type="predicted"/>
<gene>
    <name evidence="1" type="ORF">T458_27390</name>
</gene>